<gene>
    <name evidence="1" type="ORF">CFAM422_011193</name>
</gene>
<protein>
    <submittedName>
        <fullName evidence="1">Uncharacterized protein</fullName>
    </submittedName>
</protein>
<dbReference type="AlphaFoldDB" id="A0A9P4X4V3"/>
<dbReference type="EMBL" id="QLNT01000023">
    <property type="protein sequence ID" value="KAF3060580.1"/>
    <property type="molecule type" value="Genomic_DNA"/>
</dbReference>
<keyword evidence="2" id="KW-1185">Reference proteome</keyword>
<evidence type="ECO:0000313" key="2">
    <source>
        <dbReference type="Proteomes" id="UP000801864"/>
    </source>
</evidence>
<sequence>MAILIFSPTSLHAASPQRSRGCTARRAPLTGSHTSTGTTAYYFILPVDQMLPHHITARSRRWTRAKKGGLPSRPGGWCVAPGLAQLPGEDTQQAKQAALQAEAPLADTGHGRLKEVLQVPGLESTRKRR</sequence>
<reference evidence="1 2" key="1">
    <citation type="submission" date="2018-06" db="EMBL/GenBank/DDBJ databases">
        <title>Genome analysis of cellulolytic fungus Trichoderma lentiforme CFAM-422.</title>
        <authorList>
            <person name="Steindorff A.S."/>
            <person name="Formighieri E.F."/>
            <person name="Midorikawa G.E.O."/>
            <person name="Tamietti M.S."/>
            <person name="Ramos E.Z."/>
            <person name="Silva A.S."/>
            <person name="Bon E.P.S."/>
            <person name="Mendes T.D."/>
            <person name="Damaso M.C.T."/>
            <person name="Favaro L.C.L."/>
        </authorList>
    </citation>
    <scope>NUCLEOTIDE SEQUENCE [LARGE SCALE GENOMIC DNA]</scope>
    <source>
        <strain evidence="1 2">CFAM-422</strain>
    </source>
</reference>
<dbReference type="Proteomes" id="UP000801864">
    <property type="component" value="Unassembled WGS sequence"/>
</dbReference>
<accession>A0A9P4X4V3</accession>
<name>A0A9P4X4V3_9HYPO</name>
<proteinExistence type="predicted"/>
<organism evidence="1 2">
    <name type="scientific">Trichoderma lentiforme</name>
    <dbReference type="NCBI Taxonomy" id="1567552"/>
    <lineage>
        <taxon>Eukaryota</taxon>
        <taxon>Fungi</taxon>
        <taxon>Dikarya</taxon>
        <taxon>Ascomycota</taxon>
        <taxon>Pezizomycotina</taxon>
        <taxon>Sordariomycetes</taxon>
        <taxon>Hypocreomycetidae</taxon>
        <taxon>Hypocreales</taxon>
        <taxon>Hypocreaceae</taxon>
        <taxon>Trichoderma</taxon>
    </lineage>
</organism>
<evidence type="ECO:0000313" key="1">
    <source>
        <dbReference type="EMBL" id="KAF3060580.1"/>
    </source>
</evidence>
<comment type="caution">
    <text evidence="1">The sequence shown here is derived from an EMBL/GenBank/DDBJ whole genome shotgun (WGS) entry which is preliminary data.</text>
</comment>